<dbReference type="CDD" id="cd00090">
    <property type="entry name" value="HTH_ARSR"/>
    <property type="match status" value="1"/>
</dbReference>
<dbReference type="RefSeq" id="WP_344274753.1">
    <property type="nucleotide sequence ID" value="NZ_BAAAHV010000012.1"/>
</dbReference>
<protein>
    <submittedName>
        <fullName evidence="5">ArsR/SmtB family transcription factor</fullName>
    </submittedName>
</protein>
<reference evidence="6" key="1">
    <citation type="journal article" date="2019" name="Int. J. Syst. Evol. Microbiol.">
        <title>The Global Catalogue of Microorganisms (GCM) 10K type strain sequencing project: providing services to taxonomists for standard genome sequencing and annotation.</title>
        <authorList>
            <consortium name="The Broad Institute Genomics Platform"/>
            <consortium name="The Broad Institute Genome Sequencing Center for Infectious Disease"/>
            <person name="Wu L."/>
            <person name="Ma J."/>
        </authorList>
    </citation>
    <scope>NUCLEOTIDE SEQUENCE [LARGE SCALE GENOMIC DNA]</scope>
    <source>
        <strain evidence="6">CGMCC 4.7638</strain>
    </source>
</reference>
<evidence type="ECO:0000256" key="1">
    <source>
        <dbReference type="ARBA" id="ARBA00023015"/>
    </source>
</evidence>
<gene>
    <name evidence="5" type="ORF">ACFSUT_28850</name>
</gene>
<dbReference type="SUPFAM" id="SSF46785">
    <property type="entry name" value="Winged helix' DNA-binding domain"/>
    <property type="match status" value="1"/>
</dbReference>
<name>A0ABW5I5V2_9PSEU</name>
<dbReference type="InterPro" id="IPR001845">
    <property type="entry name" value="HTH_ArsR_DNA-bd_dom"/>
</dbReference>
<evidence type="ECO:0000313" key="5">
    <source>
        <dbReference type="EMBL" id="MFD2484316.1"/>
    </source>
</evidence>
<sequence length="333" mass="36620">MVEIRLSHRGIARTTLAASSPLTETVFSIRTLLSPVSRFPLHQPWTRRVRKIVRDRGVDLTLLTELVRPGQPVPAFLAPPPYTPVMTAELARLRAVPAESVRQELDLHLRFGLPPTPRLAQLRAEPEAGLAELATTVEAYWRLAIEPHWPTLRLALEGDLAHRTRQLAHGGLTTLFANLHSDLSWDEDRTLRWNFPLPLPAATSNAGIQLHPSAFLAITGNTTSQCWPPTMCYPTRCVAALWDRPHPCPDPLTALAKILGRSRALLLSELAGPATTTELALRTRLTTGCVSQHLTALHHAGLVTARRDGLYVLYARTAVSDALLAGGMDQKPT</sequence>
<dbReference type="InterPro" id="IPR011991">
    <property type="entry name" value="ArsR-like_HTH"/>
</dbReference>
<keyword evidence="2" id="KW-0238">DNA-binding</keyword>
<dbReference type="Pfam" id="PF01022">
    <property type="entry name" value="HTH_5"/>
    <property type="match status" value="1"/>
</dbReference>
<dbReference type="InterPro" id="IPR036388">
    <property type="entry name" value="WH-like_DNA-bd_sf"/>
</dbReference>
<keyword evidence="1" id="KW-0805">Transcription regulation</keyword>
<dbReference type="Gene3D" id="1.10.10.10">
    <property type="entry name" value="Winged helix-like DNA-binding domain superfamily/Winged helix DNA-binding domain"/>
    <property type="match status" value="1"/>
</dbReference>
<organism evidence="5 6">
    <name type="scientific">Amycolatopsis albidoflavus</name>
    <dbReference type="NCBI Taxonomy" id="102226"/>
    <lineage>
        <taxon>Bacteria</taxon>
        <taxon>Bacillati</taxon>
        <taxon>Actinomycetota</taxon>
        <taxon>Actinomycetes</taxon>
        <taxon>Pseudonocardiales</taxon>
        <taxon>Pseudonocardiaceae</taxon>
        <taxon>Amycolatopsis</taxon>
    </lineage>
</organism>
<dbReference type="PANTHER" id="PTHR43132">
    <property type="entry name" value="ARSENICAL RESISTANCE OPERON REPRESSOR ARSR-RELATED"/>
    <property type="match status" value="1"/>
</dbReference>
<evidence type="ECO:0000256" key="3">
    <source>
        <dbReference type="ARBA" id="ARBA00023163"/>
    </source>
</evidence>
<dbReference type="PANTHER" id="PTHR43132:SF8">
    <property type="entry name" value="HTH-TYPE TRANSCRIPTIONAL REGULATOR KMTR"/>
    <property type="match status" value="1"/>
</dbReference>
<dbReference type="Proteomes" id="UP001597542">
    <property type="component" value="Unassembled WGS sequence"/>
</dbReference>
<comment type="caution">
    <text evidence="5">The sequence shown here is derived from an EMBL/GenBank/DDBJ whole genome shotgun (WGS) entry which is preliminary data.</text>
</comment>
<evidence type="ECO:0000313" key="6">
    <source>
        <dbReference type="Proteomes" id="UP001597542"/>
    </source>
</evidence>
<dbReference type="InterPro" id="IPR036390">
    <property type="entry name" value="WH_DNA-bd_sf"/>
</dbReference>
<proteinExistence type="predicted"/>
<accession>A0ABW5I5V2</accession>
<dbReference type="EMBL" id="JBHUKQ010000015">
    <property type="protein sequence ID" value="MFD2484316.1"/>
    <property type="molecule type" value="Genomic_DNA"/>
</dbReference>
<keyword evidence="3" id="KW-0804">Transcription</keyword>
<dbReference type="InterPro" id="IPR051011">
    <property type="entry name" value="Metal_resp_trans_reg"/>
</dbReference>
<dbReference type="SMART" id="SM00418">
    <property type="entry name" value="HTH_ARSR"/>
    <property type="match status" value="1"/>
</dbReference>
<evidence type="ECO:0000256" key="2">
    <source>
        <dbReference type="ARBA" id="ARBA00023125"/>
    </source>
</evidence>
<evidence type="ECO:0000259" key="4">
    <source>
        <dbReference type="SMART" id="SM00418"/>
    </source>
</evidence>
<keyword evidence="6" id="KW-1185">Reference proteome</keyword>
<feature type="domain" description="HTH arsR-type" evidence="4">
    <location>
        <begin position="254"/>
        <end position="324"/>
    </location>
</feature>